<sequence length="177" mass="20901">MNIELLKYPTGKFIKPTLITKDILKKWISDISTFPQRLSSEVINLTDEQLDTPYRPDGWTIRQVVHHCADSHMNSLIRLKLALTEDKPTIKPYYEDRWAELPDSKNMQIEPSLKMIEGIHERWTVLLNNLAESDYSKIFIHPEHGKEFRIDENIGVYAWHCNHHLAHITETKTRNNW</sequence>
<keyword evidence="1" id="KW-0963">Cytoplasm</keyword>
<gene>
    <name evidence="6" type="ORF">IQ05_00931</name>
</gene>
<accession>A0ABY3FLL8</accession>
<dbReference type="Proteomes" id="UP000317519">
    <property type="component" value="Unassembled WGS sequence"/>
</dbReference>
<keyword evidence="2" id="KW-0479">Metal-binding</keyword>
<organism evidence="6 7">
    <name type="scientific">Flavobacterium tiangeerense</name>
    <dbReference type="NCBI Taxonomy" id="459471"/>
    <lineage>
        <taxon>Bacteria</taxon>
        <taxon>Pseudomonadati</taxon>
        <taxon>Bacteroidota</taxon>
        <taxon>Flavobacteriia</taxon>
        <taxon>Flavobacteriales</taxon>
        <taxon>Flavobacteriaceae</taxon>
        <taxon>Flavobacterium</taxon>
    </lineage>
</organism>
<feature type="domain" description="DinB-like" evidence="5">
    <location>
        <begin position="35"/>
        <end position="168"/>
    </location>
</feature>
<dbReference type="InterPro" id="IPR034660">
    <property type="entry name" value="DinB/YfiT-like"/>
</dbReference>
<dbReference type="SUPFAM" id="SSF109854">
    <property type="entry name" value="DinB/YfiT-like putative metalloenzymes"/>
    <property type="match status" value="1"/>
</dbReference>
<dbReference type="HAMAP" id="MF_01256">
    <property type="entry name" value="YfiT_hydrol"/>
    <property type="match status" value="1"/>
</dbReference>
<keyword evidence="7" id="KW-1185">Reference proteome</keyword>
<keyword evidence="3" id="KW-0378">Hydrolase</keyword>
<evidence type="ECO:0000313" key="6">
    <source>
        <dbReference type="EMBL" id="TWI01352.1"/>
    </source>
</evidence>
<dbReference type="Pfam" id="PF12867">
    <property type="entry name" value="DinB_2"/>
    <property type="match status" value="1"/>
</dbReference>
<evidence type="ECO:0000256" key="1">
    <source>
        <dbReference type="ARBA" id="ARBA00022490"/>
    </source>
</evidence>
<evidence type="ECO:0000313" key="7">
    <source>
        <dbReference type="Proteomes" id="UP000317519"/>
    </source>
</evidence>
<proteinExistence type="inferred from homology"/>
<evidence type="ECO:0000256" key="3">
    <source>
        <dbReference type="ARBA" id="ARBA00022801"/>
    </source>
</evidence>
<keyword evidence="4" id="KW-0862">Zinc</keyword>
<evidence type="ECO:0000256" key="2">
    <source>
        <dbReference type="ARBA" id="ARBA00022723"/>
    </source>
</evidence>
<name>A0ABY3FLL8_9FLAO</name>
<dbReference type="InterPro" id="IPR024775">
    <property type="entry name" value="DinB-like"/>
</dbReference>
<dbReference type="InterPro" id="IPR023774">
    <property type="entry name" value="Put_metal_dep_hydrolase_YfiT"/>
</dbReference>
<evidence type="ECO:0000259" key="5">
    <source>
        <dbReference type="Pfam" id="PF12867"/>
    </source>
</evidence>
<dbReference type="EMBL" id="VLKO01000003">
    <property type="protein sequence ID" value="TWI01352.1"/>
    <property type="molecule type" value="Genomic_DNA"/>
</dbReference>
<dbReference type="Gene3D" id="1.20.120.450">
    <property type="entry name" value="dinb family like domain"/>
    <property type="match status" value="1"/>
</dbReference>
<evidence type="ECO:0000256" key="4">
    <source>
        <dbReference type="ARBA" id="ARBA00022833"/>
    </source>
</evidence>
<comment type="caution">
    <text evidence="6">The sequence shown here is derived from an EMBL/GenBank/DDBJ whole genome shotgun (WGS) entry which is preliminary data.</text>
</comment>
<dbReference type="RefSeq" id="WP_144890302.1">
    <property type="nucleotide sequence ID" value="NZ_VLKO01000003.1"/>
</dbReference>
<protein>
    <submittedName>
        <fullName evidence="6">DinB family protein</fullName>
    </submittedName>
</protein>
<dbReference type="NCBIfam" id="NF009807">
    <property type="entry name" value="PRK13291.1"/>
    <property type="match status" value="1"/>
</dbReference>
<reference evidence="6 7" key="1">
    <citation type="journal article" date="2015" name="Stand. Genomic Sci.">
        <title>Genomic Encyclopedia of Bacterial and Archaeal Type Strains, Phase III: the genomes of soil and plant-associated and newly described type strains.</title>
        <authorList>
            <person name="Whitman W.B."/>
            <person name="Woyke T."/>
            <person name="Klenk H.P."/>
            <person name="Zhou Y."/>
            <person name="Lilburn T.G."/>
            <person name="Beck B.J."/>
            <person name="De Vos P."/>
            <person name="Vandamme P."/>
            <person name="Eisen J.A."/>
            <person name="Garrity G."/>
            <person name="Hugenholtz P."/>
            <person name="Kyrpides N.C."/>
        </authorList>
    </citation>
    <scope>NUCLEOTIDE SEQUENCE [LARGE SCALE GENOMIC DNA]</scope>
    <source>
        <strain evidence="6 7">CGMCC 1.6847</strain>
    </source>
</reference>